<organism evidence="2 3">
    <name type="scientific">Fasciola gigantica</name>
    <name type="common">Giant liver fluke</name>
    <dbReference type="NCBI Taxonomy" id="46835"/>
    <lineage>
        <taxon>Eukaryota</taxon>
        <taxon>Metazoa</taxon>
        <taxon>Spiralia</taxon>
        <taxon>Lophotrochozoa</taxon>
        <taxon>Platyhelminthes</taxon>
        <taxon>Trematoda</taxon>
        <taxon>Digenea</taxon>
        <taxon>Plagiorchiida</taxon>
        <taxon>Echinostomata</taxon>
        <taxon>Echinostomatoidea</taxon>
        <taxon>Fasciolidae</taxon>
        <taxon>Fasciola</taxon>
    </lineage>
</organism>
<protein>
    <recommendedName>
        <fullName evidence="1">Ubiquitin-like domain-containing protein</fullName>
    </recommendedName>
</protein>
<dbReference type="SUPFAM" id="SSF54236">
    <property type="entry name" value="Ubiquitin-like"/>
    <property type="match status" value="1"/>
</dbReference>
<dbReference type="AlphaFoldDB" id="A0A504YF96"/>
<name>A0A504YF96_FASGI</name>
<comment type="caution">
    <text evidence="2">The sequence shown here is derived from an EMBL/GenBank/DDBJ whole genome shotgun (WGS) entry which is preliminary data.</text>
</comment>
<dbReference type="OrthoDB" id="6256199at2759"/>
<reference evidence="2 3" key="1">
    <citation type="submission" date="2019-04" db="EMBL/GenBank/DDBJ databases">
        <title>Annotation for the trematode Fasciola gigantica.</title>
        <authorList>
            <person name="Choi Y.-J."/>
        </authorList>
    </citation>
    <scope>NUCLEOTIDE SEQUENCE [LARGE SCALE GENOMIC DNA]</scope>
    <source>
        <strain evidence="2">Uganda_cow_1</strain>
    </source>
</reference>
<dbReference type="Pfam" id="PF00240">
    <property type="entry name" value="ubiquitin"/>
    <property type="match status" value="1"/>
</dbReference>
<evidence type="ECO:0000259" key="1">
    <source>
        <dbReference type="PROSITE" id="PS50053"/>
    </source>
</evidence>
<accession>A0A504YF96</accession>
<dbReference type="EMBL" id="SUNJ01011289">
    <property type="protein sequence ID" value="TPP59005.1"/>
    <property type="molecule type" value="Genomic_DNA"/>
</dbReference>
<evidence type="ECO:0000313" key="2">
    <source>
        <dbReference type="EMBL" id="TPP59005.1"/>
    </source>
</evidence>
<dbReference type="PROSITE" id="PS50053">
    <property type="entry name" value="UBIQUITIN_2"/>
    <property type="match status" value="1"/>
</dbReference>
<dbReference type="InterPro" id="IPR029071">
    <property type="entry name" value="Ubiquitin-like_domsf"/>
</dbReference>
<feature type="domain" description="Ubiquitin-like" evidence="1">
    <location>
        <begin position="1"/>
        <end position="76"/>
    </location>
</feature>
<dbReference type="CDD" id="cd17039">
    <property type="entry name" value="Ubl_ubiquitin_like"/>
    <property type="match status" value="1"/>
</dbReference>
<sequence>MRIDVHMPDGKVFALDVDPQGHISQIDEELEKQIGQLPVSACYYHNNHPLNNSKRIADCHLKDGDKIFLHCLMVNGRPCYNYDEICNHTWAQ</sequence>
<dbReference type="Proteomes" id="UP000316759">
    <property type="component" value="Unassembled WGS sequence"/>
</dbReference>
<dbReference type="SMART" id="SM00213">
    <property type="entry name" value="UBQ"/>
    <property type="match status" value="1"/>
</dbReference>
<keyword evidence="3" id="KW-1185">Reference proteome</keyword>
<proteinExistence type="predicted"/>
<dbReference type="InterPro" id="IPR000626">
    <property type="entry name" value="Ubiquitin-like_dom"/>
</dbReference>
<gene>
    <name evidence="2" type="ORF">FGIG_04359</name>
</gene>
<dbReference type="Gene3D" id="3.10.20.90">
    <property type="entry name" value="Phosphatidylinositol 3-kinase Catalytic Subunit, Chain A, domain 1"/>
    <property type="match status" value="1"/>
</dbReference>
<evidence type="ECO:0000313" key="3">
    <source>
        <dbReference type="Proteomes" id="UP000316759"/>
    </source>
</evidence>